<dbReference type="Proteomes" id="UP000247892">
    <property type="component" value="Unassembled WGS sequence"/>
</dbReference>
<protein>
    <submittedName>
        <fullName evidence="4">ABC transporter substrate-binding protein</fullName>
    </submittedName>
</protein>
<dbReference type="PROSITE" id="PS50983">
    <property type="entry name" value="FE_B12_PBP"/>
    <property type="match status" value="1"/>
</dbReference>
<comment type="caution">
    <text evidence="4">The sequence shown here is derived from an EMBL/GenBank/DDBJ whole genome shotgun (WGS) entry which is preliminary data.</text>
</comment>
<keyword evidence="2" id="KW-0732">Signal</keyword>
<evidence type="ECO:0000313" key="5">
    <source>
        <dbReference type="Proteomes" id="UP000247892"/>
    </source>
</evidence>
<organism evidence="4 5">
    <name type="scientific">Prauserella flavalba</name>
    <dbReference type="NCBI Taxonomy" id="1477506"/>
    <lineage>
        <taxon>Bacteria</taxon>
        <taxon>Bacillati</taxon>
        <taxon>Actinomycetota</taxon>
        <taxon>Actinomycetes</taxon>
        <taxon>Pseudonocardiales</taxon>
        <taxon>Pseudonocardiaceae</taxon>
        <taxon>Prauserella</taxon>
    </lineage>
</organism>
<keyword evidence="5" id="KW-1185">Reference proteome</keyword>
<name>A0A318LNX0_9PSEU</name>
<dbReference type="Pfam" id="PF01497">
    <property type="entry name" value="Peripla_BP_2"/>
    <property type="match status" value="1"/>
</dbReference>
<dbReference type="PANTHER" id="PTHR30535">
    <property type="entry name" value="VITAMIN B12-BINDING PROTEIN"/>
    <property type="match status" value="1"/>
</dbReference>
<evidence type="ECO:0000256" key="2">
    <source>
        <dbReference type="SAM" id="SignalP"/>
    </source>
</evidence>
<dbReference type="InterPro" id="IPR050902">
    <property type="entry name" value="ABC_Transporter_SBP"/>
</dbReference>
<dbReference type="InterPro" id="IPR002491">
    <property type="entry name" value="ABC_transptr_periplasmic_BD"/>
</dbReference>
<dbReference type="PANTHER" id="PTHR30535:SF34">
    <property type="entry name" value="MOLYBDATE-BINDING PROTEIN MOLA"/>
    <property type="match status" value="1"/>
</dbReference>
<sequence>MSRVPRQRRRPFALLGVLSAVSVLALAGCADRAPEEPAPSSAAGDFPVEVRPEGAPAVTIDQRPERIVSLSPSTTETLFAVGAGDQVVAVDSASTYPEEAPKTSLSGINADPVAIAGHNPDLVIVESDLDGKLAETLSKTGTKTLVLPAPATLDAAYEQFELVGKATGHAAEGADLARRTREDIGKLVADAPKPEEPLRYYHELDPTFYSVTSATFIGQVYGLFGLTNIADQGDPHALGGYPQLSAETILREDPDLIFLADTKCCGQNADTVAARPGWDTLSAVKRDRVVALNDDIASRWSPRLVELVRAVADAVSGT</sequence>
<feature type="chain" id="PRO_5039717116" evidence="2">
    <location>
        <begin position="28"/>
        <end position="318"/>
    </location>
</feature>
<evidence type="ECO:0000256" key="1">
    <source>
        <dbReference type="ARBA" id="ARBA00008814"/>
    </source>
</evidence>
<dbReference type="Gene3D" id="3.40.50.1980">
    <property type="entry name" value="Nitrogenase molybdenum iron protein domain"/>
    <property type="match status" value="2"/>
</dbReference>
<dbReference type="GO" id="GO:0071281">
    <property type="term" value="P:cellular response to iron ion"/>
    <property type="evidence" value="ECO:0007669"/>
    <property type="project" value="TreeGrafter"/>
</dbReference>
<dbReference type="EMBL" id="MASU01000009">
    <property type="protein sequence ID" value="PXY28806.1"/>
    <property type="molecule type" value="Genomic_DNA"/>
</dbReference>
<feature type="signal peptide" evidence="2">
    <location>
        <begin position="1"/>
        <end position="27"/>
    </location>
</feature>
<dbReference type="PROSITE" id="PS51257">
    <property type="entry name" value="PROKAR_LIPOPROTEIN"/>
    <property type="match status" value="1"/>
</dbReference>
<proteinExistence type="inferred from homology"/>
<comment type="similarity">
    <text evidence="1">Belongs to the bacterial solute-binding protein 8 family.</text>
</comment>
<dbReference type="AlphaFoldDB" id="A0A318LNX0"/>
<feature type="domain" description="Fe/B12 periplasmic-binding" evidence="3">
    <location>
        <begin position="66"/>
        <end position="318"/>
    </location>
</feature>
<accession>A0A318LNX0</accession>
<dbReference type="OrthoDB" id="6495095at2"/>
<dbReference type="RefSeq" id="WP_110340352.1">
    <property type="nucleotide sequence ID" value="NZ_MASU01000009.1"/>
</dbReference>
<evidence type="ECO:0000313" key="4">
    <source>
        <dbReference type="EMBL" id="PXY28806.1"/>
    </source>
</evidence>
<evidence type="ECO:0000259" key="3">
    <source>
        <dbReference type="PROSITE" id="PS50983"/>
    </source>
</evidence>
<dbReference type="CDD" id="cd01143">
    <property type="entry name" value="YvrC"/>
    <property type="match status" value="1"/>
</dbReference>
<reference evidence="4 5" key="1">
    <citation type="submission" date="2016-07" db="EMBL/GenBank/DDBJ databases">
        <title>Draft genome sequence of Prauserella sp. YIM 121212, isolated from alkaline soil.</title>
        <authorList>
            <person name="Ruckert C."/>
            <person name="Albersmeier A."/>
            <person name="Jiang C.-L."/>
            <person name="Jiang Y."/>
            <person name="Kalinowski J."/>
            <person name="Schneider O."/>
            <person name="Winkler A."/>
            <person name="Zotchev S.B."/>
        </authorList>
    </citation>
    <scope>NUCLEOTIDE SEQUENCE [LARGE SCALE GENOMIC DNA]</scope>
    <source>
        <strain evidence="4 5">YIM 121212</strain>
    </source>
</reference>
<gene>
    <name evidence="4" type="ORF">BA062_23535</name>
</gene>
<dbReference type="SUPFAM" id="SSF53807">
    <property type="entry name" value="Helical backbone' metal receptor"/>
    <property type="match status" value="1"/>
</dbReference>